<proteinExistence type="predicted"/>
<evidence type="ECO:0000313" key="2">
    <source>
        <dbReference type="Proteomes" id="UP001153292"/>
    </source>
</evidence>
<protein>
    <submittedName>
        <fullName evidence="1">Uncharacterized protein</fullName>
    </submittedName>
</protein>
<gene>
    <name evidence="1" type="ORF">CHILSU_LOCUS11029</name>
</gene>
<accession>A0ABN8LDC7</accession>
<dbReference type="EMBL" id="OU963902">
    <property type="protein sequence ID" value="CAH2992026.1"/>
    <property type="molecule type" value="Genomic_DNA"/>
</dbReference>
<dbReference type="Proteomes" id="UP001153292">
    <property type="component" value="Chromosome 9"/>
</dbReference>
<name>A0ABN8LDC7_CHISP</name>
<keyword evidence="2" id="KW-1185">Reference proteome</keyword>
<organism evidence="1 2">
    <name type="scientific">Chilo suppressalis</name>
    <name type="common">Asiatic rice borer moth</name>
    <dbReference type="NCBI Taxonomy" id="168631"/>
    <lineage>
        <taxon>Eukaryota</taxon>
        <taxon>Metazoa</taxon>
        <taxon>Ecdysozoa</taxon>
        <taxon>Arthropoda</taxon>
        <taxon>Hexapoda</taxon>
        <taxon>Insecta</taxon>
        <taxon>Pterygota</taxon>
        <taxon>Neoptera</taxon>
        <taxon>Endopterygota</taxon>
        <taxon>Lepidoptera</taxon>
        <taxon>Glossata</taxon>
        <taxon>Ditrysia</taxon>
        <taxon>Pyraloidea</taxon>
        <taxon>Crambidae</taxon>
        <taxon>Crambinae</taxon>
        <taxon>Chilo</taxon>
    </lineage>
</organism>
<sequence length="144" mass="16412">MGILHIIVEVCNFHQVSWKNVLKKSLITTTQSSWEEIRVIQLAMASEDRTVRWARVINNSYFMRLNILNHITLASLMIESYIKAQGNDGILNSNWAKLHKSTAAYYRQASQRLFDHLTGTTEKVVGGTKEAQILADLINTSHQL</sequence>
<evidence type="ECO:0000313" key="1">
    <source>
        <dbReference type="EMBL" id="CAH2992026.1"/>
    </source>
</evidence>
<reference evidence="1" key="1">
    <citation type="submission" date="2021-12" db="EMBL/GenBank/DDBJ databases">
        <authorList>
            <person name="King R."/>
        </authorList>
    </citation>
    <scope>NUCLEOTIDE SEQUENCE</scope>
</reference>